<evidence type="ECO:0000313" key="2">
    <source>
        <dbReference type="Proteomes" id="UP000186323"/>
    </source>
</evidence>
<sequence>MKAMLLILVFRDAGHHTGTPSCPPAVFYGEGSGGAGWL</sequence>
<dbReference type="EMBL" id="LT630450">
    <property type="protein sequence ID" value="SFV73014.1"/>
    <property type="molecule type" value="Genomic_DNA"/>
</dbReference>
<accession>A0A1K1LHR9</accession>
<dbReference type="KEGG" id="dpg:DESPIGER_1162"/>
<reference evidence="2" key="1">
    <citation type="submission" date="2016-10" db="EMBL/GenBank/DDBJ databases">
        <authorList>
            <person name="Wegmann U."/>
        </authorList>
    </citation>
    <scope>NUCLEOTIDE SEQUENCE [LARGE SCALE GENOMIC DNA]</scope>
</reference>
<proteinExistence type="predicted"/>
<evidence type="ECO:0000313" key="1">
    <source>
        <dbReference type="EMBL" id="SFV73014.1"/>
    </source>
</evidence>
<organism evidence="1 2">
    <name type="scientific">Desulfovibrio piger</name>
    <dbReference type="NCBI Taxonomy" id="901"/>
    <lineage>
        <taxon>Bacteria</taxon>
        <taxon>Pseudomonadati</taxon>
        <taxon>Thermodesulfobacteriota</taxon>
        <taxon>Desulfovibrionia</taxon>
        <taxon>Desulfovibrionales</taxon>
        <taxon>Desulfovibrionaceae</taxon>
        <taxon>Desulfovibrio</taxon>
    </lineage>
</organism>
<dbReference type="AlphaFoldDB" id="A0A1K1LHR9"/>
<keyword evidence="2" id="KW-1185">Reference proteome</keyword>
<name>A0A1K1LHR9_9BACT</name>
<protein>
    <submittedName>
        <fullName evidence="1">Uncharacterized protein</fullName>
    </submittedName>
</protein>
<dbReference type="Proteomes" id="UP000186323">
    <property type="component" value="Chromosome I"/>
</dbReference>
<gene>
    <name evidence="1" type="ORF">DESPIGER_1162</name>
</gene>